<dbReference type="PANTHER" id="PTHR16165">
    <property type="entry name" value="NXPE FAMILY MEMBER"/>
    <property type="match status" value="1"/>
</dbReference>
<dbReference type="KEGG" id="pret:103459641"/>
<dbReference type="Pfam" id="PF24536">
    <property type="entry name" value="NXPE4_C"/>
    <property type="match status" value="1"/>
</dbReference>
<evidence type="ECO:0000259" key="3">
    <source>
        <dbReference type="Pfam" id="PF24536"/>
    </source>
</evidence>
<dbReference type="Bgee" id="ENSPREG00000014687">
    <property type="expression patterns" value="Expressed in caudal fin and 1 other cell type or tissue"/>
</dbReference>
<proteinExistence type="inferred from homology"/>
<feature type="transmembrane region" description="Helical" evidence="2">
    <location>
        <begin position="58"/>
        <end position="76"/>
    </location>
</feature>
<evidence type="ECO:0000313" key="4">
    <source>
        <dbReference type="Ensembl" id="ENSPREP00000021735.1"/>
    </source>
</evidence>
<dbReference type="Gene3D" id="2.60.40.10">
    <property type="entry name" value="Immunoglobulins"/>
    <property type="match status" value="1"/>
</dbReference>
<dbReference type="SUPFAM" id="SSF81296">
    <property type="entry name" value="E set domains"/>
    <property type="match status" value="1"/>
</dbReference>
<dbReference type="GeneID" id="103459641"/>
<evidence type="ECO:0000256" key="2">
    <source>
        <dbReference type="SAM" id="Phobius"/>
    </source>
</evidence>
<reference evidence="4" key="2">
    <citation type="submission" date="2025-08" db="UniProtKB">
        <authorList>
            <consortium name="Ensembl"/>
        </authorList>
    </citation>
    <scope>IDENTIFICATION</scope>
    <source>
        <strain evidence="4">Guanapo</strain>
    </source>
</reference>
<evidence type="ECO:0000313" key="5">
    <source>
        <dbReference type="Proteomes" id="UP000242638"/>
    </source>
</evidence>
<keyword evidence="2" id="KW-1133">Transmembrane helix</keyword>
<dbReference type="OrthoDB" id="296386at2759"/>
<dbReference type="Proteomes" id="UP000242638">
    <property type="component" value="Unassembled WGS sequence"/>
</dbReference>
<feature type="domain" description="NXPE C-terminal" evidence="3">
    <location>
        <begin position="376"/>
        <end position="601"/>
    </location>
</feature>
<keyword evidence="5" id="KW-1185">Reference proteome</keyword>
<accession>A0A3P9PJ23</accession>
<name>A0A3P9PJ23_POERE</name>
<reference evidence="5" key="1">
    <citation type="submission" date="2013-11" db="EMBL/GenBank/DDBJ databases">
        <title>The genomic landscape of the Guanapo guppy.</title>
        <authorList>
            <person name="Kuenstner A."/>
            <person name="Dreyer C."/>
        </authorList>
    </citation>
    <scope>NUCLEOTIDE SEQUENCE</scope>
    <source>
        <strain evidence="5">Guanapo</strain>
    </source>
</reference>
<dbReference type="OMA" id="DPWFCYK"/>
<comment type="similarity">
    <text evidence="1">Belongs to the NXPE family.</text>
</comment>
<dbReference type="AlphaFoldDB" id="A0A3P9PJ23"/>
<dbReference type="RefSeq" id="XP_008399615.1">
    <property type="nucleotide sequence ID" value="XM_008401393.2"/>
</dbReference>
<dbReference type="InterPro" id="IPR014756">
    <property type="entry name" value="Ig_E-set"/>
</dbReference>
<dbReference type="InterPro" id="IPR013783">
    <property type="entry name" value="Ig-like_fold"/>
</dbReference>
<dbReference type="GeneTree" id="ENSGT00950000182866"/>
<dbReference type="GO" id="GO:0007399">
    <property type="term" value="P:nervous system development"/>
    <property type="evidence" value="ECO:0007669"/>
    <property type="project" value="UniProtKB-ARBA"/>
</dbReference>
<reference evidence="4" key="3">
    <citation type="submission" date="2025-09" db="UniProtKB">
        <authorList>
            <consortium name="Ensembl"/>
        </authorList>
    </citation>
    <scope>IDENTIFICATION</scope>
    <source>
        <strain evidence="4">Guanapo</strain>
    </source>
</reference>
<keyword evidence="2" id="KW-0812">Transmembrane</keyword>
<dbReference type="Ensembl" id="ENSPRET00000021963.1">
    <property type="protein sequence ID" value="ENSPREP00000021735.1"/>
    <property type="gene ID" value="ENSPREG00000014687.1"/>
</dbReference>
<dbReference type="PANTHER" id="PTHR16165:SF9">
    <property type="entry name" value="NXPE FAMILY MEMBER 3"/>
    <property type="match status" value="1"/>
</dbReference>
<dbReference type="InterPro" id="IPR057106">
    <property type="entry name" value="NXPE4_C"/>
</dbReference>
<dbReference type="InterPro" id="IPR026845">
    <property type="entry name" value="NXPH/NXPE"/>
</dbReference>
<dbReference type="Pfam" id="PF06312">
    <property type="entry name" value="Neurexophilin"/>
    <property type="match status" value="1"/>
</dbReference>
<evidence type="ECO:0000256" key="1">
    <source>
        <dbReference type="ARBA" id="ARBA00005431"/>
    </source>
</evidence>
<organism evidence="4 5">
    <name type="scientific">Poecilia reticulata</name>
    <name type="common">Guppy</name>
    <name type="synonym">Acanthophacelus reticulatus</name>
    <dbReference type="NCBI Taxonomy" id="8081"/>
    <lineage>
        <taxon>Eukaryota</taxon>
        <taxon>Metazoa</taxon>
        <taxon>Chordata</taxon>
        <taxon>Craniata</taxon>
        <taxon>Vertebrata</taxon>
        <taxon>Euteleostomi</taxon>
        <taxon>Actinopterygii</taxon>
        <taxon>Neopterygii</taxon>
        <taxon>Teleostei</taxon>
        <taxon>Neoteleostei</taxon>
        <taxon>Acanthomorphata</taxon>
        <taxon>Ovalentaria</taxon>
        <taxon>Atherinomorphae</taxon>
        <taxon>Cyprinodontiformes</taxon>
        <taxon>Poeciliidae</taxon>
        <taxon>Poeciliinae</taxon>
        <taxon>Poecilia</taxon>
    </lineage>
</organism>
<sequence length="607" mass="69381">MMSEHTSLGFCSCPEKSCDLFLTQNFTTFSFYILAWDRTKTSVMMRPQAWRAICCLKFRVIYLLLTLNVVILLMYGDNYLRTRDVTKGKSTTRVAKTSCSFHSLSPKEAQVAHFLKHSIAWPETLSLPRHLFLNDTSDPAQSTFTILPHKRGSWFVGDQLEVLIKVSDFYGRPKTSGGDFLLARLHNPTLNAGVAGRVFDHRNGTYTAVFPLLWEGSAQVEVTLVHPSEGIAVLEKLTREQPDRIYFRSFFRLGSVYKTTTCNICLNSSRRLCNYTDPSTGEPWFCYKPKNLRCDARITHSKGGFRVYLRPMEEELFQSGVNLKVSIPASGPAHIQVLSQFDFFYRSGFNFPGDFPGVAKKTMQFTPSGYYYQGAWRPLDGTTVHQFHSITAISQCLKNKAVHLYGDSTIRQWFEYLNHSLPDLKEFDLRSSNQTGPFLALDYANNILLTFHSHGPPIRFRVVPVSHLHYIANDLDRVVGGTNTVVVIGIWSHFSTFPIEVYIRRLLNIRKAVMRLLSRSPDTLIIIRTANPKALTLYETLTNSDWFSLQRDKILRAIFKRMKVKLVDAWEMSVAHHLPHSLHPQPPIVENMIDVVLSYICPKTENL</sequence>
<keyword evidence="2" id="KW-0472">Membrane</keyword>
<feature type="transmembrane region" description="Helical" evidence="2">
    <location>
        <begin position="20"/>
        <end position="37"/>
    </location>
</feature>
<protein>
    <submittedName>
        <fullName evidence="4">NXPE family member 3-like</fullName>
    </submittedName>
</protein>